<accession>A0A9P0AMR6</accession>
<reference evidence="6" key="1">
    <citation type="submission" date="2021-12" db="EMBL/GenBank/DDBJ databases">
        <authorList>
            <person name="King R."/>
        </authorList>
    </citation>
    <scope>NUCLEOTIDE SEQUENCE</scope>
</reference>
<feature type="domain" description="Carboxylesterase type B" evidence="5">
    <location>
        <begin position="186"/>
        <end position="418"/>
    </location>
</feature>
<dbReference type="InterPro" id="IPR002018">
    <property type="entry name" value="CarbesteraseB"/>
</dbReference>
<dbReference type="Pfam" id="PF00135">
    <property type="entry name" value="COesterase"/>
    <property type="match status" value="2"/>
</dbReference>
<dbReference type="SUPFAM" id="SSF53474">
    <property type="entry name" value="alpha/beta-Hydrolases"/>
    <property type="match status" value="1"/>
</dbReference>
<keyword evidence="4" id="KW-0472">Membrane</keyword>
<dbReference type="InterPro" id="IPR051093">
    <property type="entry name" value="Neuroligin/BSAL"/>
</dbReference>
<name>A0A9P0AMR6_BEMTA</name>
<feature type="region of interest" description="Disordered" evidence="3">
    <location>
        <begin position="557"/>
        <end position="589"/>
    </location>
</feature>
<evidence type="ECO:0000256" key="4">
    <source>
        <dbReference type="SAM" id="Phobius"/>
    </source>
</evidence>
<protein>
    <recommendedName>
        <fullName evidence="5">Carboxylesterase type B domain-containing protein</fullName>
    </recommendedName>
</protein>
<dbReference type="InterPro" id="IPR029058">
    <property type="entry name" value="AB_hydrolase_fold"/>
</dbReference>
<dbReference type="Proteomes" id="UP001152759">
    <property type="component" value="Chromosome 8"/>
</dbReference>
<organism evidence="6 7">
    <name type="scientific">Bemisia tabaci</name>
    <name type="common">Sweetpotato whitefly</name>
    <name type="synonym">Aleurodes tabaci</name>
    <dbReference type="NCBI Taxonomy" id="7038"/>
    <lineage>
        <taxon>Eukaryota</taxon>
        <taxon>Metazoa</taxon>
        <taxon>Ecdysozoa</taxon>
        <taxon>Arthropoda</taxon>
        <taxon>Hexapoda</taxon>
        <taxon>Insecta</taxon>
        <taxon>Pterygota</taxon>
        <taxon>Neoptera</taxon>
        <taxon>Paraneoptera</taxon>
        <taxon>Hemiptera</taxon>
        <taxon>Sternorrhyncha</taxon>
        <taxon>Aleyrodoidea</taxon>
        <taxon>Aleyrodidae</taxon>
        <taxon>Aleyrodinae</taxon>
        <taxon>Bemisia</taxon>
    </lineage>
</organism>
<gene>
    <name evidence="6" type="ORF">BEMITA_LOCUS12918</name>
</gene>
<feature type="transmembrane region" description="Helical" evidence="4">
    <location>
        <begin position="524"/>
        <end position="549"/>
    </location>
</feature>
<dbReference type="PANTHER" id="PTHR43903">
    <property type="entry name" value="NEUROLIGIN"/>
    <property type="match status" value="1"/>
</dbReference>
<keyword evidence="4" id="KW-1133">Transmembrane helix</keyword>
<evidence type="ECO:0000256" key="2">
    <source>
        <dbReference type="ARBA" id="ARBA00023180"/>
    </source>
</evidence>
<feature type="region of interest" description="Disordered" evidence="3">
    <location>
        <begin position="676"/>
        <end position="717"/>
    </location>
</feature>
<sequence>MDQLAALHWIQENIAVFGGDPTNVTLLGHGTGAACVNFLLTSNAVPDGVLFHRAILMSGSSLSPWALVRDPSRWSREIAEQAGCNPQLPHTLLLKCLRDKPLANLTAAHLKDVPPFTATFGPSVDGVIIDTGLNQISKQDSSHQQLEYNLGSGPGRPEEVRQEKEDALIAGGYAHVVLNDPIMRKNMISKLSRYDLLIGVTRAEAFFTFNADDIQYGIEADRRSKILTSFVKNTYRYHLSEILATIVNEYTDWERPVQHPVNIRDETLEALSDAQVVAPVVNTADLHSIARRNSYLYVFDYQTKYGDYQQRQGCIFGEDLPYVFGAPLVSGGAGLIHFPRNFTKAEVALAETTMNYWSNFIRTGNPNEMQETDTSRAERNRFKNIEWTAYEAVHKKYLSLDTKPKLKNHFRAHRLSFWLNLIPDLHKPGSDDVPRSHHQLDADKGISTTAPSTPRSSWNDTLLANKSGVLGTLYNNSLSLGSNAHPIVVVAPSSSERGASDGRGSLELGSSAAPQEDGLAAYSAALNITIVIGCSLLILNVLIFAVVYYQKDKTRHHHHHHHNGHHEPGMCNNDSNSSFNSSTPNNSYSATIKKRQENGGPITNLCSAGGATELLQIIDNRSNIQVPSILKKPSPSQLLVLEPPYSQHTLPYRHHGAHAKQMAEFSCSTLPRAPLPAKVPKVPDPNPGGGGCGPPAESQPLLVDRSKHSNKIDELRV</sequence>
<evidence type="ECO:0000256" key="1">
    <source>
        <dbReference type="ARBA" id="ARBA00005964"/>
    </source>
</evidence>
<feature type="compositionally biased region" description="Basic and acidic residues" evidence="3">
    <location>
        <begin position="704"/>
        <end position="717"/>
    </location>
</feature>
<evidence type="ECO:0000313" key="6">
    <source>
        <dbReference type="EMBL" id="CAH0394644.1"/>
    </source>
</evidence>
<keyword evidence="4" id="KW-0812">Transmembrane</keyword>
<dbReference type="Gene3D" id="3.40.50.1820">
    <property type="entry name" value="alpha/beta hydrolase"/>
    <property type="match status" value="1"/>
</dbReference>
<dbReference type="EMBL" id="OU963869">
    <property type="protein sequence ID" value="CAH0394644.1"/>
    <property type="molecule type" value="Genomic_DNA"/>
</dbReference>
<evidence type="ECO:0000259" key="5">
    <source>
        <dbReference type="Pfam" id="PF00135"/>
    </source>
</evidence>
<feature type="domain" description="Carboxylesterase type B" evidence="5">
    <location>
        <begin position="1"/>
        <end position="139"/>
    </location>
</feature>
<feature type="compositionally biased region" description="Basic and acidic residues" evidence="3">
    <location>
        <begin position="429"/>
        <end position="444"/>
    </location>
</feature>
<keyword evidence="7" id="KW-1185">Reference proteome</keyword>
<proteinExistence type="inferred from homology"/>
<keyword evidence="2" id="KW-0325">Glycoprotein</keyword>
<evidence type="ECO:0000313" key="7">
    <source>
        <dbReference type="Proteomes" id="UP001152759"/>
    </source>
</evidence>
<feature type="region of interest" description="Disordered" evidence="3">
    <location>
        <begin position="429"/>
        <end position="458"/>
    </location>
</feature>
<comment type="similarity">
    <text evidence="1">Belongs to the type-B carboxylesterase/lipase family.</text>
</comment>
<dbReference type="AlphaFoldDB" id="A0A9P0AMR6"/>
<evidence type="ECO:0000256" key="3">
    <source>
        <dbReference type="SAM" id="MobiDB-lite"/>
    </source>
</evidence>
<feature type="compositionally biased region" description="Polar residues" evidence="3">
    <location>
        <begin position="446"/>
        <end position="458"/>
    </location>
</feature>
<feature type="compositionally biased region" description="Low complexity" evidence="3">
    <location>
        <begin position="572"/>
        <end position="589"/>
    </location>
</feature>